<dbReference type="Proteomes" id="UP000199245">
    <property type="component" value="Unassembled WGS sequence"/>
</dbReference>
<dbReference type="EMBL" id="FMZW01000042">
    <property type="protein sequence ID" value="SDF00999.1"/>
    <property type="molecule type" value="Genomic_DNA"/>
</dbReference>
<feature type="region of interest" description="Disordered" evidence="1">
    <location>
        <begin position="57"/>
        <end position="87"/>
    </location>
</feature>
<sequence>MRSLALVIAFTIASMVPASAQKAEIEATNVKLIEFFNKGDFAGIASLYSPDATALPPGSGVVRGSNGHRGNVERHGGTGWRSETDDR</sequence>
<dbReference type="InterPro" id="IPR032710">
    <property type="entry name" value="NTF2-like_dom_sf"/>
</dbReference>
<dbReference type="AlphaFoldDB" id="A0A1G7HLX7"/>
<evidence type="ECO:0008006" key="5">
    <source>
        <dbReference type="Google" id="ProtNLM"/>
    </source>
</evidence>
<accession>A0A1G7HLX7</accession>
<keyword evidence="2" id="KW-0732">Signal</keyword>
<dbReference type="Gene3D" id="3.10.450.50">
    <property type="match status" value="1"/>
</dbReference>
<feature type="chain" id="PRO_5011585843" description="SnoaL-like domain-containing protein" evidence="2">
    <location>
        <begin position="21"/>
        <end position="87"/>
    </location>
</feature>
<organism evidence="3 4">
    <name type="scientific">Bradyrhizobium brasilense</name>
    <dbReference type="NCBI Taxonomy" id="1419277"/>
    <lineage>
        <taxon>Bacteria</taxon>
        <taxon>Pseudomonadati</taxon>
        <taxon>Pseudomonadota</taxon>
        <taxon>Alphaproteobacteria</taxon>
        <taxon>Hyphomicrobiales</taxon>
        <taxon>Nitrobacteraceae</taxon>
        <taxon>Bradyrhizobium</taxon>
    </lineage>
</organism>
<evidence type="ECO:0000313" key="4">
    <source>
        <dbReference type="Proteomes" id="UP000199245"/>
    </source>
</evidence>
<gene>
    <name evidence="3" type="ORF">SAMN05216337_104239</name>
</gene>
<feature type="signal peptide" evidence="2">
    <location>
        <begin position="1"/>
        <end position="20"/>
    </location>
</feature>
<evidence type="ECO:0000256" key="2">
    <source>
        <dbReference type="SAM" id="SignalP"/>
    </source>
</evidence>
<dbReference type="SUPFAM" id="SSF54427">
    <property type="entry name" value="NTF2-like"/>
    <property type="match status" value="1"/>
</dbReference>
<evidence type="ECO:0000256" key="1">
    <source>
        <dbReference type="SAM" id="MobiDB-lite"/>
    </source>
</evidence>
<evidence type="ECO:0000313" key="3">
    <source>
        <dbReference type="EMBL" id="SDF00999.1"/>
    </source>
</evidence>
<name>A0A1G7HLX7_9BRAD</name>
<protein>
    <recommendedName>
        <fullName evidence="5">SnoaL-like domain-containing protein</fullName>
    </recommendedName>
</protein>
<reference evidence="3 4" key="1">
    <citation type="submission" date="2016-10" db="EMBL/GenBank/DDBJ databases">
        <authorList>
            <person name="de Groot N.N."/>
        </authorList>
    </citation>
    <scope>NUCLEOTIDE SEQUENCE [LARGE SCALE GENOMIC DNA]</scope>
    <source>
        <strain evidence="3 4">R5</strain>
    </source>
</reference>
<feature type="compositionally biased region" description="Basic and acidic residues" evidence="1">
    <location>
        <begin position="70"/>
        <end position="87"/>
    </location>
</feature>
<proteinExistence type="predicted"/>